<keyword evidence="2" id="KW-1185">Reference proteome</keyword>
<dbReference type="RefSeq" id="WP_144449412.1">
    <property type="nucleotide sequence ID" value="NZ_VLKZ01000002.1"/>
</dbReference>
<comment type="caution">
    <text evidence="1">The sequence shown here is derived from an EMBL/GenBank/DDBJ whole genome shotgun (WGS) entry which is preliminary data.</text>
</comment>
<sequence length="91" mass="10331">MIKRFSGQEIFILTAAVVALLFMYTTLMISESEPITTTYDTNEDEQYKIVQSLLTIAPSEIKQIEAGELEEQYVAYSTDNLLQLSEQRSGE</sequence>
<proteinExistence type="predicted"/>
<accession>A0A562QRM3</accession>
<evidence type="ECO:0000313" key="1">
    <source>
        <dbReference type="EMBL" id="TWI59347.1"/>
    </source>
</evidence>
<reference evidence="1 2" key="1">
    <citation type="journal article" date="2015" name="Stand. Genomic Sci.">
        <title>Genomic Encyclopedia of Bacterial and Archaeal Type Strains, Phase III: the genomes of soil and plant-associated and newly described type strains.</title>
        <authorList>
            <person name="Whitman W.B."/>
            <person name="Woyke T."/>
            <person name="Klenk H.P."/>
            <person name="Zhou Y."/>
            <person name="Lilburn T.G."/>
            <person name="Beck B.J."/>
            <person name="De Vos P."/>
            <person name="Vandamme P."/>
            <person name="Eisen J.A."/>
            <person name="Garrity G."/>
            <person name="Hugenholtz P."/>
            <person name="Kyrpides N.C."/>
        </authorList>
    </citation>
    <scope>NUCLEOTIDE SEQUENCE [LARGE SCALE GENOMIC DNA]</scope>
    <source>
        <strain evidence="1 2">CGMCC 1.10116</strain>
    </source>
</reference>
<gene>
    <name evidence="1" type="ORF">IQ10_01063</name>
</gene>
<dbReference type="Proteomes" id="UP000315711">
    <property type="component" value="Unassembled WGS sequence"/>
</dbReference>
<dbReference type="OrthoDB" id="2943669at2"/>
<dbReference type="AlphaFoldDB" id="A0A562QRM3"/>
<dbReference type="EMBL" id="VLKZ01000002">
    <property type="protein sequence ID" value="TWI59347.1"/>
    <property type="molecule type" value="Genomic_DNA"/>
</dbReference>
<organism evidence="1 2">
    <name type="scientific">Halalkalibacter nanhaiisediminis</name>
    <dbReference type="NCBI Taxonomy" id="688079"/>
    <lineage>
        <taxon>Bacteria</taxon>
        <taxon>Bacillati</taxon>
        <taxon>Bacillota</taxon>
        <taxon>Bacilli</taxon>
        <taxon>Bacillales</taxon>
        <taxon>Bacillaceae</taxon>
        <taxon>Halalkalibacter</taxon>
    </lineage>
</organism>
<name>A0A562QRM3_9BACI</name>
<protein>
    <submittedName>
        <fullName evidence="1">Uncharacterized protein</fullName>
    </submittedName>
</protein>
<evidence type="ECO:0000313" key="2">
    <source>
        <dbReference type="Proteomes" id="UP000315711"/>
    </source>
</evidence>